<dbReference type="InterPro" id="IPR008271">
    <property type="entry name" value="Ser/Thr_kinase_AS"/>
</dbReference>
<keyword evidence="13" id="KW-1185">Reference proteome</keyword>
<sequence>MELKVGGKYRIGRKIGSGSFGEIYLGTNTQTNEEVAIKLESVRSKHPQLLYESRIYRILQGGTGIPVIHWYGVEGDYNVLVMDLLGPSLEDLLQFCSRCFSIKTVLMLADQLIARIEYMHSKNFLHRDVKPDNFLIGLGRKANQVFAIDFGLAKRYRDPKTNVHIPYREGKNLTGTARYAAINTHLGIEQSRRDDLEGLGYVFLYFLRGSLPWQGLPGNNKKEKYQNIMEKKMSTSVESLCENFPSEFVVYINYCKALRFEDRPDYSYLKRLFKDLFFRENYQYDFMFDWCALRGTGPSTGTNSEQRQKQAQDEPQEESKVPVIMQRQLQPAARNAPIPSRGFK</sequence>
<dbReference type="Pfam" id="PF00069">
    <property type="entry name" value="Pkinase"/>
    <property type="match status" value="1"/>
</dbReference>
<reference evidence="12" key="1">
    <citation type="submission" date="2021-09" db="EMBL/GenBank/DDBJ databases">
        <authorList>
            <consortium name="AG Swart"/>
            <person name="Singh M."/>
            <person name="Singh A."/>
            <person name="Seah K."/>
            <person name="Emmerich C."/>
        </authorList>
    </citation>
    <scope>NUCLEOTIDE SEQUENCE</scope>
    <source>
        <strain evidence="12">ATCC30299</strain>
    </source>
</reference>
<dbReference type="InterPro" id="IPR050235">
    <property type="entry name" value="CK1_Ser-Thr_kinase"/>
</dbReference>
<dbReference type="CDD" id="cd14125">
    <property type="entry name" value="STKc_CK1_delta_epsilon"/>
    <property type="match status" value="1"/>
</dbReference>
<dbReference type="Gene3D" id="1.10.510.10">
    <property type="entry name" value="Transferase(Phosphotransferase) domain 1"/>
    <property type="match status" value="1"/>
</dbReference>
<evidence type="ECO:0000256" key="2">
    <source>
        <dbReference type="ARBA" id="ARBA00022527"/>
    </source>
</evidence>
<dbReference type="GO" id="GO:0004674">
    <property type="term" value="F:protein serine/threonine kinase activity"/>
    <property type="evidence" value="ECO:0007669"/>
    <property type="project" value="UniProtKB-KW"/>
</dbReference>
<feature type="binding site" evidence="8">
    <location>
        <position position="38"/>
    </location>
    <ligand>
        <name>ATP</name>
        <dbReference type="ChEBI" id="CHEBI:30616"/>
    </ligand>
</feature>
<dbReference type="FunFam" id="3.30.200.20:FF:000538">
    <property type="entry name" value="Putative Casein kinase I"/>
    <property type="match status" value="1"/>
</dbReference>
<evidence type="ECO:0000256" key="8">
    <source>
        <dbReference type="PROSITE-ProRule" id="PRU10141"/>
    </source>
</evidence>
<dbReference type="GO" id="GO:0005524">
    <property type="term" value="F:ATP binding"/>
    <property type="evidence" value="ECO:0007669"/>
    <property type="project" value="UniProtKB-UniRule"/>
</dbReference>
<evidence type="ECO:0000256" key="5">
    <source>
        <dbReference type="ARBA" id="ARBA00022777"/>
    </source>
</evidence>
<evidence type="ECO:0000256" key="6">
    <source>
        <dbReference type="ARBA" id="ARBA00022840"/>
    </source>
</evidence>
<dbReference type="PROSITE" id="PS50011">
    <property type="entry name" value="PROTEIN_KINASE_DOM"/>
    <property type="match status" value="1"/>
</dbReference>
<dbReference type="InterPro" id="IPR000719">
    <property type="entry name" value="Prot_kinase_dom"/>
</dbReference>
<keyword evidence="2 9" id="KW-0723">Serine/threonine-protein kinase</keyword>
<protein>
    <recommendedName>
        <fullName evidence="7">Casein kinase I</fullName>
        <ecNumber evidence="1">2.7.11.1</ecNumber>
    </recommendedName>
</protein>
<dbReference type="Proteomes" id="UP001162131">
    <property type="component" value="Unassembled WGS sequence"/>
</dbReference>
<gene>
    <name evidence="12" type="ORF">BSTOLATCC_MIC1078</name>
</gene>
<feature type="domain" description="Protein kinase" evidence="11">
    <location>
        <begin position="9"/>
        <end position="278"/>
    </location>
</feature>
<feature type="region of interest" description="Disordered" evidence="10">
    <location>
        <begin position="299"/>
        <end position="344"/>
    </location>
</feature>
<keyword evidence="6 8" id="KW-0067">ATP-binding</keyword>
<dbReference type="PANTHER" id="PTHR11909">
    <property type="entry name" value="CASEIN KINASE-RELATED"/>
    <property type="match status" value="1"/>
</dbReference>
<dbReference type="EMBL" id="CAJZBQ010000002">
    <property type="protein sequence ID" value="CAG9310224.1"/>
    <property type="molecule type" value="Genomic_DNA"/>
</dbReference>
<dbReference type="PROSITE" id="PS00107">
    <property type="entry name" value="PROTEIN_KINASE_ATP"/>
    <property type="match status" value="1"/>
</dbReference>
<dbReference type="SUPFAM" id="SSF56112">
    <property type="entry name" value="Protein kinase-like (PK-like)"/>
    <property type="match status" value="1"/>
</dbReference>
<evidence type="ECO:0000256" key="3">
    <source>
        <dbReference type="ARBA" id="ARBA00022679"/>
    </source>
</evidence>
<feature type="compositionally biased region" description="Basic and acidic residues" evidence="10">
    <location>
        <begin position="306"/>
        <end position="320"/>
    </location>
</feature>
<keyword evidence="5" id="KW-0418">Kinase</keyword>
<comment type="caution">
    <text evidence="12">The sequence shown here is derived from an EMBL/GenBank/DDBJ whole genome shotgun (WGS) entry which is preliminary data.</text>
</comment>
<organism evidence="12 13">
    <name type="scientific">Blepharisma stoltei</name>
    <dbReference type="NCBI Taxonomy" id="1481888"/>
    <lineage>
        <taxon>Eukaryota</taxon>
        <taxon>Sar</taxon>
        <taxon>Alveolata</taxon>
        <taxon>Ciliophora</taxon>
        <taxon>Postciliodesmatophora</taxon>
        <taxon>Heterotrichea</taxon>
        <taxon>Heterotrichida</taxon>
        <taxon>Blepharismidae</taxon>
        <taxon>Blepharisma</taxon>
    </lineage>
</organism>
<name>A0AAU9IER5_9CILI</name>
<evidence type="ECO:0000256" key="1">
    <source>
        <dbReference type="ARBA" id="ARBA00012513"/>
    </source>
</evidence>
<dbReference type="AlphaFoldDB" id="A0AAU9IER5"/>
<dbReference type="InterPro" id="IPR017441">
    <property type="entry name" value="Protein_kinase_ATP_BS"/>
</dbReference>
<evidence type="ECO:0000256" key="7">
    <source>
        <dbReference type="ARBA" id="ARBA00023860"/>
    </source>
</evidence>
<dbReference type="SMART" id="SM00220">
    <property type="entry name" value="S_TKc"/>
    <property type="match status" value="1"/>
</dbReference>
<evidence type="ECO:0000256" key="9">
    <source>
        <dbReference type="RuleBase" id="RU000304"/>
    </source>
</evidence>
<evidence type="ECO:0000313" key="13">
    <source>
        <dbReference type="Proteomes" id="UP001162131"/>
    </source>
</evidence>
<keyword evidence="3" id="KW-0808">Transferase</keyword>
<dbReference type="PROSITE" id="PS00108">
    <property type="entry name" value="PROTEIN_KINASE_ST"/>
    <property type="match status" value="1"/>
</dbReference>
<dbReference type="EC" id="2.7.11.1" evidence="1"/>
<comment type="similarity">
    <text evidence="9">Belongs to the protein kinase superfamily.</text>
</comment>
<dbReference type="FunFam" id="1.10.510.10:FF:001033">
    <property type="entry name" value="Uncharacterized protein"/>
    <property type="match status" value="1"/>
</dbReference>
<keyword evidence="4 8" id="KW-0547">Nucleotide-binding</keyword>
<proteinExistence type="inferred from homology"/>
<evidence type="ECO:0000259" key="11">
    <source>
        <dbReference type="PROSITE" id="PS50011"/>
    </source>
</evidence>
<evidence type="ECO:0000256" key="10">
    <source>
        <dbReference type="SAM" id="MobiDB-lite"/>
    </source>
</evidence>
<evidence type="ECO:0000256" key="4">
    <source>
        <dbReference type="ARBA" id="ARBA00022741"/>
    </source>
</evidence>
<accession>A0AAU9IER5</accession>
<dbReference type="InterPro" id="IPR011009">
    <property type="entry name" value="Kinase-like_dom_sf"/>
</dbReference>
<evidence type="ECO:0000313" key="12">
    <source>
        <dbReference type="EMBL" id="CAG9310224.1"/>
    </source>
</evidence>